<feature type="compositionally biased region" description="Acidic residues" evidence="1">
    <location>
        <begin position="243"/>
        <end position="257"/>
    </location>
</feature>
<reference evidence="2 3" key="1">
    <citation type="submission" date="2021-06" db="EMBL/GenBank/DDBJ databases">
        <authorList>
            <person name="Kallberg Y."/>
            <person name="Tangrot J."/>
            <person name="Rosling A."/>
        </authorList>
    </citation>
    <scope>NUCLEOTIDE SEQUENCE [LARGE SCALE GENOMIC DNA]</scope>
    <source>
        <strain evidence="2 3">120-4 pot B 10/14</strain>
    </source>
</reference>
<comment type="caution">
    <text evidence="2">The sequence shown here is derived from an EMBL/GenBank/DDBJ whole genome shotgun (WGS) entry which is preliminary data.</text>
</comment>
<feature type="compositionally biased region" description="Basic and acidic residues" evidence="1">
    <location>
        <begin position="258"/>
        <end position="269"/>
    </location>
</feature>
<gene>
    <name evidence="2" type="ORF">GMARGA_LOCUS24348</name>
</gene>
<feature type="non-terminal residue" evidence="2">
    <location>
        <position position="409"/>
    </location>
</feature>
<dbReference type="EMBL" id="CAJVQB010025584">
    <property type="protein sequence ID" value="CAG8806687.1"/>
    <property type="molecule type" value="Genomic_DNA"/>
</dbReference>
<keyword evidence="3" id="KW-1185">Reference proteome</keyword>
<organism evidence="2 3">
    <name type="scientific">Gigaspora margarita</name>
    <dbReference type="NCBI Taxonomy" id="4874"/>
    <lineage>
        <taxon>Eukaryota</taxon>
        <taxon>Fungi</taxon>
        <taxon>Fungi incertae sedis</taxon>
        <taxon>Mucoromycota</taxon>
        <taxon>Glomeromycotina</taxon>
        <taxon>Glomeromycetes</taxon>
        <taxon>Diversisporales</taxon>
        <taxon>Gigasporaceae</taxon>
        <taxon>Gigaspora</taxon>
    </lineage>
</organism>
<sequence>MNQLTHQYLMDRMEKNFDDKGCSCYHRTPKQKKLVNMFRQIKLFGNLSMDNHSERNQSISSKDQIKNCQHQISPVTIRINADSGKDLIILAPTASTNEDDSEIINNDVSKRQILGNIPILWKLQSLLQSIQMYAIGLDFQLDYLIPCIICWVAEHLDGMVIEQLSALFQNEFEIIYQVVKPTETDVNAQHNASITNEFENNELTNSSLSKSGEEKICRKSKTNNRKNDDKESISGDYDKENSTGDDDKENSTGDDDKENNSRDEDKENSSVDDDKENNVVEMMTKKNSSRDDNKENSGRDDSGGDDDGGDGSDDMVNNAKGIVISSTAKAIKVSPIPHENISDASTIIVPKGASEWEWNSKKGNYGKQNITGVKLSSNGLGCAGHINSESIPLIRIAYIEETLFRVSTP</sequence>
<feature type="region of interest" description="Disordered" evidence="1">
    <location>
        <begin position="197"/>
        <end position="317"/>
    </location>
</feature>
<feature type="compositionally biased region" description="Basic and acidic residues" evidence="1">
    <location>
        <begin position="288"/>
        <end position="302"/>
    </location>
</feature>
<accession>A0ABN7VYC3</accession>
<dbReference type="Proteomes" id="UP000789901">
    <property type="component" value="Unassembled WGS sequence"/>
</dbReference>
<proteinExistence type="predicted"/>
<name>A0ABN7VYC3_GIGMA</name>
<protein>
    <submittedName>
        <fullName evidence="2">6505_t:CDS:1</fullName>
    </submittedName>
</protein>
<feature type="compositionally biased region" description="Acidic residues" evidence="1">
    <location>
        <begin position="303"/>
        <end position="313"/>
    </location>
</feature>
<evidence type="ECO:0000256" key="1">
    <source>
        <dbReference type="SAM" id="MobiDB-lite"/>
    </source>
</evidence>
<feature type="compositionally biased region" description="Basic and acidic residues" evidence="1">
    <location>
        <begin position="225"/>
        <end position="242"/>
    </location>
</feature>
<feature type="compositionally biased region" description="Polar residues" evidence="1">
    <location>
        <begin position="197"/>
        <end position="210"/>
    </location>
</feature>
<evidence type="ECO:0000313" key="3">
    <source>
        <dbReference type="Proteomes" id="UP000789901"/>
    </source>
</evidence>
<evidence type="ECO:0000313" key="2">
    <source>
        <dbReference type="EMBL" id="CAG8806687.1"/>
    </source>
</evidence>